<organism evidence="1 2">
    <name type="scientific">Streptomyces armeniacus</name>
    <dbReference type="NCBI Taxonomy" id="83291"/>
    <lineage>
        <taxon>Bacteria</taxon>
        <taxon>Bacillati</taxon>
        <taxon>Actinomycetota</taxon>
        <taxon>Actinomycetes</taxon>
        <taxon>Kitasatosporales</taxon>
        <taxon>Streptomycetaceae</taxon>
        <taxon>Streptomyces</taxon>
    </lineage>
</organism>
<protein>
    <submittedName>
        <fullName evidence="1">Uncharacterized protein</fullName>
    </submittedName>
</protein>
<dbReference type="AlphaFoldDB" id="A0A345XZP7"/>
<evidence type="ECO:0000313" key="2">
    <source>
        <dbReference type="Proteomes" id="UP000254425"/>
    </source>
</evidence>
<accession>A0A345XZP7</accession>
<dbReference type="Proteomes" id="UP000254425">
    <property type="component" value="Chromosome"/>
</dbReference>
<dbReference type="EMBL" id="CP031320">
    <property type="protein sequence ID" value="AXK37113.1"/>
    <property type="molecule type" value="Genomic_DNA"/>
</dbReference>
<reference evidence="1 2" key="1">
    <citation type="submission" date="2018-07" db="EMBL/GenBank/DDBJ databases">
        <title>Draft genome of the type strain Streptomyces armeniacus ATCC 15676.</title>
        <authorList>
            <person name="Labana P."/>
            <person name="Gosse J.T."/>
            <person name="Boddy C.N."/>
        </authorList>
    </citation>
    <scope>NUCLEOTIDE SEQUENCE [LARGE SCALE GENOMIC DNA]</scope>
    <source>
        <strain evidence="1 2">ATCC 15676</strain>
    </source>
</reference>
<gene>
    <name evidence="1" type="ORF">DVA86_05910</name>
</gene>
<name>A0A345XZP7_9ACTN</name>
<sequence>MPSMVVDRRPRREGFSEARCMVLDHTFPGSPTDRPPAIHLCVIERWLDITSQLRPAGHRTCT</sequence>
<dbReference type="KEGG" id="sarm:DVA86_05910"/>
<proteinExistence type="predicted"/>
<keyword evidence="2" id="KW-1185">Reference proteome</keyword>
<evidence type="ECO:0000313" key="1">
    <source>
        <dbReference type="EMBL" id="AXK37113.1"/>
    </source>
</evidence>